<feature type="signal peptide" evidence="7">
    <location>
        <begin position="1"/>
        <end position="24"/>
    </location>
</feature>
<sequence length="329" mass="34797">MKQNGLLLVAAMLLSACGTAPTHKAVVRDTATPNIEASPSAEVQAVPAATPPGRGGYLAGDGPGTDIPANLENMPDAVPVKEPLHRYANRPYVALGNSYTPLTEVGKYKARGIASWYGKKFHGQATSSGETYDMYKMTAAHPTLPVPSFARVTQLRNGRSVIVRINDRGPFLHDRIIDLSYAAATKLAIIGNGSAQVEVESLTADSDPTPEVHASGRTYALQGEGMVSSTPLPAAEPVASATEVLPVVSGEGGNHFLQLGAFRSQESAESFRAKIQSELNVGTKKLTLYPKNDGLVRVHLGPYPNDTAAHAAAERLEAQLGFKPLVSKH</sequence>
<dbReference type="STRING" id="1188319.OYT1_02177"/>
<dbReference type="EC" id="4.2.2.-" evidence="4"/>
<dbReference type="InterPro" id="IPR034718">
    <property type="entry name" value="RlpA"/>
</dbReference>
<keyword evidence="4" id="KW-0472">Membrane</keyword>
<comment type="subcellular location">
    <subcellularLocation>
        <location evidence="4">Cell membrane</location>
        <topology evidence="4">Lipid-anchor</topology>
    </subcellularLocation>
</comment>
<dbReference type="Gene3D" id="3.30.70.1070">
    <property type="entry name" value="Sporulation related repeat"/>
    <property type="match status" value="1"/>
</dbReference>
<dbReference type="SUPFAM" id="SSF110997">
    <property type="entry name" value="Sporulation related repeat"/>
    <property type="match status" value="1"/>
</dbReference>
<dbReference type="PANTHER" id="PTHR34183:SF1">
    <property type="entry name" value="ENDOLYTIC PEPTIDOGLYCAN TRANSGLYCOSYLASE RLPA"/>
    <property type="match status" value="1"/>
</dbReference>
<proteinExistence type="inferred from homology"/>
<dbReference type="CDD" id="cd22268">
    <property type="entry name" value="DPBB_RlpA-like"/>
    <property type="match status" value="1"/>
</dbReference>
<dbReference type="Gene3D" id="2.40.40.10">
    <property type="entry name" value="RlpA-like domain"/>
    <property type="match status" value="1"/>
</dbReference>
<evidence type="ECO:0000313" key="10">
    <source>
        <dbReference type="Proteomes" id="UP000033070"/>
    </source>
</evidence>
<evidence type="ECO:0000256" key="5">
    <source>
        <dbReference type="RuleBase" id="RU003495"/>
    </source>
</evidence>
<feature type="chain" id="PRO_5017491801" description="Endolytic peptidoglycan transglycosylase RlpA" evidence="7">
    <location>
        <begin position="25"/>
        <end position="329"/>
    </location>
</feature>
<feature type="region of interest" description="Disordered" evidence="6">
    <location>
        <begin position="35"/>
        <end position="54"/>
    </location>
</feature>
<comment type="similarity">
    <text evidence="4 5">Belongs to the RlpA family.</text>
</comment>
<dbReference type="Pfam" id="PF05036">
    <property type="entry name" value="SPOR"/>
    <property type="match status" value="1"/>
</dbReference>
<keyword evidence="10" id="KW-1185">Reference proteome</keyword>
<evidence type="ECO:0000256" key="6">
    <source>
        <dbReference type="SAM" id="MobiDB-lite"/>
    </source>
</evidence>
<dbReference type="PANTHER" id="PTHR34183">
    <property type="entry name" value="ENDOLYTIC PEPTIDOGLYCAN TRANSGLYCOSYLASE RLPA"/>
    <property type="match status" value="1"/>
</dbReference>
<protein>
    <recommendedName>
        <fullName evidence="4">Endolytic peptidoglycan transglycosylase RlpA</fullName>
        <ecNumber evidence="4">4.2.2.-</ecNumber>
    </recommendedName>
</protein>
<keyword evidence="1 7" id="KW-0732">Signal</keyword>
<dbReference type="NCBIfam" id="TIGR00413">
    <property type="entry name" value="rlpA"/>
    <property type="match status" value="1"/>
</dbReference>
<keyword evidence="2 4" id="KW-0456">Lyase</keyword>
<dbReference type="InterPro" id="IPR012997">
    <property type="entry name" value="RplA"/>
</dbReference>
<dbReference type="InterPro" id="IPR007730">
    <property type="entry name" value="SPOR-like_dom"/>
</dbReference>
<evidence type="ECO:0000256" key="3">
    <source>
        <dbReference type="ARBA" id="ARBA00023316"/>
    </source>
</evidence>
<gene>
    <name evidence="4" type="primary">rlpA</name>
    <name evidence="9" type="ORF">OYT1_ch2747</name>
</gene>
<organism evidence="9 10">
    <name type="scientific">Ferriphaselus amnicola</name>
    <dbReference type="NCBI Taxonomy" id="1188319"/>
    <lineage>
        <taxon>Bacteria</taxon>
        <taxon>Pseudomonadati</taxon>
        <taxon>Pseudomonadota</taxon>
        <taxon>Betaproteobacteria</taxon>
        <taxon>Nitrosomonadales</taxon>
        <taxon>Gallionellaceae</taxon>
        <taxon>Ferriphaselus</taxon>
    </lineage>
</organism>
<keyword evidence="4" id="KW-1003">Cell membrane</keyword>
<dbReference type="InterPro" id="IPR036908">
    <property type="entry name" value="RlpA-like_sf"/>
</dbReference>
<evidence type="ECO:0000256" key="1">
    <source>
        <dbReference type="ARBA" id="ARBA00022729"/>
    </source>
</evidence>
<dbReference type="GO" id="GO:0008932">
    <property type="term" value="F:lytic endotransglycosylase activity"/>
    <property type="evidence" value="ECO:0007669"/>
    <property type="project" value="UniProtKB-UniRule"/>
</dbReference>
<dbReference type="InterPro" id="IPR036680">
    <property type="entry name" value="SPOR-like_sf"/>
</dbReference>
<dbReference type="KEGG" id="fam:OYT1_ch2747"/>
<reference evidence="9 10" key="1">
    <citation type="submission" date="2018-06" db="EMBL/GenBank/DDBJ databases">
        <title>OYT1 Genome Sequencing.</title>
        <authorList>
            <person name="Kato S."/>
            <person name="Itoh T."/>
            <person name="Ohkuma M."/>
        </authorList>
    </citation>
    <scope>NUCLEOTIDE SEQUENCE [LARGE SCALE GENOMIC DNA]</scope>
    <source>
        <strain evidence="9 10">OYT1</strain>
    </source>
</reference>
<dbReference type="Proteomes" id="UP000033070">
    <property type="component" value="Chromosome"/>
</dbReference>
<accession>A0A2Z6GF81</accession>
<dbReference type="OrthoDB" id="9779128at2"/>
<dbReference type="InterPro" id="IPR009009">
    <property type="entry name" value="RlpA-like_DPBB"/>
</dbReference>
<keyword evidence="4" id="KW-0564">Palmitate</keyword>
<name>A0A2Z6GF81_9PROT</name>
<dbReference type="GO" id="GO:0000270">
    <property type="term" value="P:peptidoglycan metabolic process"/>
    <property type="evidence" value="ECO:0007669"/>
    <property type="project" value="UniProtKB-UniRule"/>
</dbReference>
<dbReference type="EMBL" id="AP018738">
    <property type="protein sequence ID" value="BBE52253.1"/>
    <property type="molecule type" value="Genomic_DNA"/>
</dbReference>
<dbReference type="RefSeq" id="WP_062627282.1">
    <property type="nucleotide sequence ID" value="NZ_AP018738.1"/>
</dbReference>
<dbReference type="HAMAP" id="MF_02071">
    <property type="entry name" value="RlpA"/>
    <property type="match status" value="1"/>
</dbReference>
<dbReference type="AlphaFoldDB" id="A0A2Z6GF81"/>
<keyword evidence="3 4" id="KW-0961">Cell wall biogenesis/degradation</keyword>
<dbReference type="SUPFAM" id="SSF50685">
    <property type="entry name" value="Barwin-like endoglucanases"/>
    <property type="match status" value="1"/>
</dbReference>
<evidence type="ECO:0000256" key="4">
    <source>
        <dbReference type="HAMAP-Rule" id="MF_02071"/>
    </source>
</evidence>
<dbReference type="PROSITE" id="PS51724">
    <property type="entry name" value="SPOR"/>
    <property type="match status" value="1"/>
</dbReference>
<comment type="function">
    <text evidence="4">Lytic transglycosylase with a strong preference for naked glycan strands that lack stem peptides.</text>
</comment>
<evidence type="ECO:0000256" key="7">
    <source>
        <dbReference type="SAM" id="SignalP"/>
    </source>
</evidence>
<dbReference type="Pfam" id="PF03330">
    <property type="entry name" value="DPBB_1"/>
    <property type="match status" value="1"/>
</dbReference>
<dbReference type="GO" id="GO:0071555">
    <property type="term" value="P:cell wall organization"/>
    <property type="evidence" value="ECO:0007669"/>
    <property type="project" value="UniProtKB-KW"/>
</dbReference>
<dbReference type="GO" id="GO:0005886">
    <property type="term" value="C:plasma membrane"/>
    <property type="evidence" value="ECO:0007669"/>
    <property type="project" value="UniProtKB-SubCell"/>
</dbReference>
<evidence type="ECO:0000256" key="2">
    <source>
        <dbReference type="ARBA" id="ARBA00023239"/>
    </source>
</evidence>
<dbReference type="GO" id="GO:0042834">
    <property type="term" value="F:peptidoglycan binding"/>
    <property type="evidence" value="ECO:0007669"/>
    <property type="project" value="InterPro"/>
</dbReference>
<keyword evidence="4" id="KW-0449">Lipoprotein</keyword>
<evidence type="ECO:0000259" key="8">
    <source>
        <dbReference type="PROSITE" id="PS51724"/>
    </source>
</evidence>
<dbReference type="FunFam" id="2.40.40.10:FF:000003">
    <property type="entry name" value="Endolytic peptidoglycan transglycosylase RlpA"/>
    <property type="match status" value="1"/>
</dbReference>
<evidence type="ECO:0000313" key="9">
    <source>
        <dbReference type="EMBL" id="BBE52253.1"/>
    </source>
</evidence>
<feature type="domain" description="SPOR" evidence="8">
    <location>
        <begin position="249"/>
        <end position="329"/>
    </location>
</feature>
<dbReference type="PROSITE" id="PS51257">
    <property type="entry name" value="PROKAR_LIPOPROTEIN"/>
    <property type="match status" value="1"/>
</dbReference>